<dbReference type="KEGG" id="gfe:Gferi_19600"/>
<accession>A0A1D8GKW5</accession>
<dbReference type="EMBL" id="CP017269">
    <property type="protein sequence ID" value="AOT71543.1"/>
    <property type="molecule type" value="Genomic_DNA"/>
</dbReference>
<dbReference type="Gene3D" id="3.40.50.1820">
    <property type="entry name" value="alpha/beta hydrolase"/>
    <property type="match status" value="1"/>
</dbReference>
<organism evidence="1 2">
    <name type="scientific">Geosporobacter ferrireducens</name>
    <dbReference type="NCBI Taxonomy" id="1424294"/>
    <lineage>
        <taxon>Bacteria</taxon>
        <taxon>Bacillati</taxon>
        <taxon>Bacillota</taxon>
        <taxon>Clostridia</taxon>
        <taxon>Peptostreptococcales</taxon>
        <taxon>Thermotaleaceae</taxon>
        <taxon>Geosporobacter</taxon>
    </lineage>
</organism>
<dbReference type="RefSeq" id="WP_069979496.1">
    <property type="nucleotide sequence ID" value="NZ_VENK01000023.1"/>
</dbReference>
<dbReference type="AlphaFoldDB" id="A0A1D8GKW5"/>
<evidence type="ECO:0008006" key="3">
    <source>
        <dbReference type="Google" id="ProtNLM"/>
    </source>
</evidence>
<gene>
    <name evidence="1" type="ORF">Gferi_19600</name>
</gene>
<reference evidence="1 2" key="1">
    <citation type="submission" date="2016-09" db="EMBL/GenBank/DDBJ databases">
        <title>Genomic analysis reveals versatility of anaerobic energy metabolism of Geosporobacter ferrireducens IRF9 of phylum Firmicutes.</title>
        <authorList>
            <person name="Kim S.-J."/>
        </authorList>
    </citation>
    <scope>NUCLEOTIDE SEQUENCE [LARGE SCALE GENOMIC DNA]</scope>
    <source>
        <strain evidence="1 2">IRF9</strain>
    </source>
</reference>
<dbReference type="STRING" id="1424294.Gferi_19600"/>
<dbReference type="InterPro" id="IPR029058">
    <property type="entry name" value="AB_hydrolase_fold"/>
</dbReference>
<protein>
    <recommendedName>
        <fullName evidence="3">Peptidase S9 prolyl oligopeptidase catalytic domain-containing protein</fullName>
    </recommendedName>
</protein>
<keyword evidence="2" id="KW-1185">Reference proteome</keyword>
<proteinExistence type="predicted"/>
<name>A0A1D8GKW5_9FIRM</name>
<dbReference type="SUPFAM" id="SSF53474">
    <property type="entry name" value="alpha/beta-Hydrolases"/>
    <property type="match status" value="1"/>
</dbReference>
<sequence length="78" mass="9099">MNYSSKLAEKNIMLIAGSRDDVGPPELHYHPLIDALHSNHADKLEYHLLDSDHGFQYKRILLTELIEKWLEKQIQADM</sequence>
<evidence type="ECO:0000313" key="2">
    <source>
        <dbReference type="Proteomes" id="UP000095743"/>
    </source>
</evidence>
<dbReference type="Proteomes" id="UP000095743">
    <property type="component" value="Chromosome"/>
</dbReference>
<evidence type="ECO:0000313" key="1">
    <source>
        <dbReference type="EMBL" id="AOT71543.1"/>
    </source>
</evidence>